<reference evidence="1" key="1">
    <citation type="submission" date="2023-10" db="EMBL/GenBank/DDBJ databases">
        <title>Genome assembly of Pristionchus species.</title>
        <authorList>
            <person name="Yoshida K."/>
            <person name="Sommer R.J."/>
        </authorList>
    </citation>
    <scope>NUCLEOTIDE SEQUENCE</scope>
    <source>
        <strain evidence="1">RS5133</strain>
    </source>
</reference>
<proteinExistence type="predicted"/>
<sequence length="427" mass="46380">MIGVRNSGKGVGILYKSNFVIRCLRDFDLFSVEIITGRTETCPVALRETKNLIHDVNVPLDHETLGVQHKTRMLPVHRIVFAFNEISTSDLHSRALARECVRLLPHIDLTAPTTNSLLHNGFHNYSVASPAIVENLASDNVNLQGLIPLAELLLVEALGRRAALGAVSSSGCHRFVQCCRGDAYARSRCGSGLDESLGALVADESSHSRFAQTLTRSLIARGTDRSHRMTIAFFAYFPVSGGFSRVSEEAGLAQMAVSACSIVSAVDAHSSRSISTHSEDLRIESTSFRMKITVAGNTGISSDGRCSCPWAIVVEGLASLTVRSRRVVLAVTSHLSILVIDTTGGVSVALAPTAHRQLAHRVEVTLLVVSAVLSEIRGERIVYVIRETVELRLIRTKSGEDDTNVRRGHPVLQDGRLFEGDGRWSIL</sequence>
<comment type="caution">
    <text evidence="1">The sequence shown here is derived from an EMBL/GenBank/DDBJ whole genome shotgun (WGS) entry which is preliminary data.</text>
</comment>
<dbReference type="AlphaFoldDB" id="A0AAV5WZM6"/>
<gene>
    <name evidence="1" type="ORF">PFISCL1PPCAC_26499</name>
</gene>
<dbReference type="Proteomes" id="UP001432322">
    <property type="component" value="Unassembled WGS sequence"/>
</dbReference>
<accession>A0AAV5WZM6</accession>
<protein>
    <submittedName>
        <fullName evidence="1">Uncharacterized protein</fullName>
    </submittedName>
</protein>
<dbReference type="EMBL" id="BTSY01000007">
    <property type="protein sequence ID" value="GMT35202.1"/>
    <property type="molecule type" value="Genomic_DNA"/>
</dbReference>
<evidence type="ECO:0000313" key="2">
    <source>
        <dbReference type="Proteomes" id="UP001432322"/>
    </source>
</evidence>
<name>A0AAV5WZM6_9BILA</name>
<keyword evidence="2" id="KW-1185">Reference proteome</keyword>
<organism evidence="1 2">
    <name type="scientific">Pristionchus fissidentatus</name>
    <dbReference type="NCBI Taxonomy" id="1538716"/>
    <lineage>
        <taxon>Eukaryota</taxon>
        <taxon>Metazoa</taxon>
        <taxon>Ecdysozoa</taxon>
        <taxon>Nematoda</taxon>
        <taxon>Chromadorea</taxon>
        <taxon>Rhabditida</taxon>
        <taxon>Rhabditina</taxon>
        <taxon>Diplogasteromorpha</taxon>
        <taxon>Diplogasteroidea</taxon>
        <taxon>Neodiplogasteridae</taxon>
        <taxon>Pristionchus</taxon>
    </lineage>
</organism>
<evidence type="ECO:0000313" key="1">
    <source>
        <dbReference type="EMBL" id="GMT35202.1"/>
    </source>
</evidence>